<evidence type="ECO:0000256" key="1">
    <source>
        <dbReference type="SAM" id="Phobius"/>
    </source>
</evidence>
<dbReference type="EMBL" id="BSPX01000040">
    <property type="protein sequence ID" value="GLT23187.1"/>
    <property type="molecule type" value="Genomic_DNA"/>
</dbReference>
<feature type="transmembrane region" description="Helical" evidence="1">
    <location>
        <begin position="47"/>
        <end position="67"/>
    </location>
</feature>
<dbReference type="InterPro" id="IPR035965">
    <property type="entry name" value="PAS-like_dom_sf"/>
</dbReference>
<evidence type="ECO:0008006" key="6">
    <source>
        <dbReference type="Google" id="ProtNLM"/>
    </source>
</evidence>
<dbReference type="PANTHER" id="PTHR44757">
    <property type="entry name" value="DIGUANYLATE CYCLASE DGCP"/>
    <property type="match status" value="1"/>
</dbReference>
<feature type="transmembrane region" description="Helical" evidence="1">
    <location>
        <begin position="98"/>
        <end position="117"/>
    </location>
</feature>
<dbReference type="SUPFAM" id="SSF55785">
    <property type="entry name" value="PYP-like sensor domain (PAS domain)"/>
    <property type="match status" value="2"/>
</dbReference>
<dbReference type="SUPFAM" id="SSF55073">
    <property type="entry name" value="Nucleotide cyclase"/>
    <property type="match status" value="1"/>
</dbReference>
<feature type="transmembrane region" description="Helical" evidence="1">
    <location>
        <begin position="74"/>
        <end position="92"/>
    </location>
</feature>
<dbReference type="Gene3D" id="3.30.70.270">
    <property type="match status" value="1"/>
</dbReference>
<dbReference type="PROSITE" id="PS50113">
    <property type="entry name" value="PAC"/>
    <property type="match status" value="2"/>
</dbReference>
<dbReference type="NCBIfam" id="TIGR00229">
    <property type="entry name" value="sensory_box"/>
    <property type="match status" value="1"/>
</dbReference>
<feature type="domain" description="PAC" evidence="2">
    <location>
        <begin position="232"/>
        <end position="283"/>
    </location>
</feature>
<organism evidence="4 5">
    <name type="scientific">Zoogloea oryzae</name>
    <dbReference type="NCBI Taxonomy" id="310767"/>
    <lineage>
        <taxon>Bacteria</taxon>
        <taxon>Pseudomonadati</taxon>
        <taxon>Pseudomonadota</taxon>
        <taxon>Betaproteobacteria</taxon>
        <taxon>Rhodocyclales</taxon>
        <taxon>Zoogloeaceae</taxon>
        <taxon>Zoogloea</taxon>
    </lineage>
</organism>
<dbReference type="InterPro" id="IPR000014">
    <property type="entry name" value="PAS"/>
</dbReference>
<dbReference type="InterPro" id="IPR043128">
    <property type="entry name" value="Rev_trsase/Diguanyl_cyclase"/>
</dbReference>
<keyword evidence="1" id="KW-0812">Transmembrane</keyword>
<dbReference type="InterPro" id="IPR000700">
    <property type="entry name" value="PAS-assoc_C"/>
</dbReference>
<keyword evidence="5" id="KW-1185">Reference proteome</keyword>
<evidence type="ECO:0000313" key="5">
    <source>
        <dbReference type="Proteomes" id="UP001157167"/>
    </source>
</evidence>
<name>A0ABQ6FEY2_9RHOO</name>
<keyword evidence="1" id="KW-1133">Transmembrane helix</keyword>
<dbReference type="NCBIfam" id="TIGR00254">
    <property type="entry name" value="GGDEF"/>
    <property type="match status" value="1"/>
</dbReference>
<dbReference type="Pfam" id="PF00990">
    <property type="entry name" value="GGDEF"/>
    <property type="match status" value="1"/>
</dbReference>
<feature type="transmembrane region" description="Helical" evidence="1">
    <location>
        <begin position="124"/>
        <end position="142"/>
    </location>
</feature>
<dbReference type="InterPro" id="IPR000160">
    <property type="entry name" value="GGDEF_dom"/>
</dbReference>
<feature type="domain" description="PAC" evidence="2">
    <location>
        <begin position="358"/>
        <end position="410"/>
    </location>
</feature>
<dbReference type="CDD" id="cd01949">
    <property type="entry name" value="GGDEF"/>
    <property type="match status" value="1"/>
</dbReference>
<dbReference type="InterPro" id="IPR001610">
    <property type="entry name" value="PAC"/>
</dbReference>
<evidence type="ECO:0000313" key="4">
    <source>
        <dbReference type="EMBL" id="GLT23187.1"/>
    </source>
</evidence>
<dbReference type="Pfam" id="PF13426">
    <property type="entry name" value="PAS_9"/>
    <property type="match status" value="2"/>
</dbReference>
<reference evidence="5" key="1">
    <citation type="journal article" date="2019" name="Int. J. Syst. Evol. Microbiol.">
        <title>The Global Catalogue of Microorganisms (GCM) 10K type strain sequencing project: providing services to taxonomists for standard genome sequencing and annotation.</title>
        <authorList>
            <consortium name="The Broad Institute Genomics Platform"/>
            <consortium name="The Broad Institute Genome Sequencing Center for Infectious Disease"/>
            <person name="Wu L."/>
            <person name="Ma J."/>
        </authorList>
    </citation>
    <scope>NUCLEOTIDE SEQUENCE [LARGE SCALE GENOMIC DNA]</scope>
    <source>
        <strain evidence="5">NBRC 102407</strain>
    </source>
</reference>
<evidence type="ECO:0000259" key="3">
    <source>
        <dbReference type="PROSITE" id="PS50887"/>
    </source>
</evidence>
<accession>A0ABQ6FEY2</accession>
<gene>
    <name evidence="4" type="ORF">GCM10007933_26500</name>
</gene>
<keyword evidence="1" id="KW-0472">Membrane</keyword>
<evidence type="ECO:0000259" key="2">
    <source>
        <dbReference type="PROSITE" id="PS50113"/>
    </source>
</evidence>
<proteinExistence type="predicted"/>
<dbReference type="CDD" id="cd00130">
    <property type="entry name" value="PAS"/>
    <property type="match status" value="1"/>
</dbReference>
<dbReference type="PROSITE" id="PS50887">
    <property type="entry name" value="GGDEF"/>
    <property type="match status" value="1"/>
</dbReference>
<protein>
    <recommendedName>
        <fullName evidence="6">Diguanylate cyclase</fullName>
    </recommendedName>
</protein>
<dbReference type="PANTHER" id="PTHR44757:SF2">
    <property type="entry name" value="BIOFILM ARCHITECTURE MAINTENANCE PROTEIN MBAA"/>
    <property type="match status" value="1"/>
</dbReference>
<comment type="caution">
    <text evidence="4">The sequence shown here is derived from an EMBL/GenBank/DDBJ whole genome shotgun (WGS) entry which is preliminary data.</text>
</comment>
<dbReference type="Gene3D" id="3.30.450.20">
    <property type="entry name" value="PAS domain"/>
    <property type="match status" value="2"/>
</dbReference>
<sequence>MGNQDPLLAWWLGLTLSQLLMLGMSLPGAQASPQPRHDDVPLRSYFSSAGPIIGGAAWGALALVGPYDATPQSQAILCVVLCSVTLAGTGFSRSVSSYSAFAAAVLLPLFILLVASPPARVPGAAFWLLAFAAFALIVRGLHTGREGPPQDSLAAFETTLMPHQAMVDNARAAIVLSRGNRVELCNRRFAEMMRVDESGIAGSRLLDGFESRADWHHHARAADTAIRRGSTYHASTRLRRRDGSVFWAEITGQAIDPESHPPQVVWVAFDVTERMMDSAREELLASQLRTLIARSTDWYWKTDPQHRLMHVTHEAERTNDTLKANLGRKWWQLHRQGGDARPGQSDVRAAFEGCNGFRDLLVELPNGNNPPLWLSLCGTPRFNEHGAFLGHHGTAVDVTEQVRSTERIRHLAYHDALTGLPNRRLLTDRLTLAIARAQRYSERVGLLFVDLDDFRRINDLGGHAAGDQALLEIADRLRTCVRACDTVARLGSDEFVILLAELDEAGDANRVAAKILSTLHEPLAAHTACHPVSTSIGVASFPEDATSAEDLIKIADTRMFRAKRRGGQRIEGRDGAYPGVAPSLATLPV</sequence>
<dbReference type="SMART" id="SM00086">
    <property type="entry name" value="PAC"/>
    <property type="match status" value="2"/>
</dbReference>
<dbReference type="InterPro" id="IPR029787">
    <property type="entry name" value="Nucleotide_cyclase"/>
</dbReference>
<dbReference type="SMART" id="SM00267">
    <property type="entry name" value="GGDEF"/>
    <property type="match status" value="1"/>
</dbReference>
<dbReference type="InterPro" id="IPR052155">
    <property type="entry name" value="Biofilm_reg_signaling"/>
</dbReference>
<feature type="domain" description="GGDEF" evidence="3">
    <location>
        <begin position="442"/>
        <end position="575"/>
    </location>
</feature>
<dbReference type="Proteomes" id="UP001157167">
    <property type="component" value="Unassembled WGS sequence"/>
</dbReference>